<dbReference type="Pfam" id="PF01565">
    <property type="entry name" value="FAD_binding_4"/>
    <property type="match status" value="1"/>
</dbReference>
<dbReference type="Proteomes" id="UP000230605">
    <property type="component" value="Chromosome 6"/>
</dbReference>
<evidence type="ECO:0000256" key="5">
    <source>
        <dbReference type="SAM" id="SignalP"/>
    </source>
</evidence>
<protein>
    <submittedName>
        <fullName evidence="7">6-hydroxy-D-nicotine oxidase</fullName>
    </submittedName>
</protein>
<feature type="chain" id="PRO_5013895644" evidence="5">
    <location>
        <begin position="18"/>
        <end position="497"/>
    </location>
</feature>
<evidence type="ECO:0000259" key="6">
    <source>
        <dbReference type="PROSITE" id="PS51387"/>
    </source>
</evidence>
<keyword evidence="5" id="KW-0732">Signal</keyword>
<sequence length="497" mass="55101">MLTSVFPLLFAAQLAAAQLLSQGKQQPLQVPTACQLLAATFPDSVAKINEKQYKESQSAYWSAQQASLQPDCRFYPRGAREIQEALADILLPYNVTIAVTSGGRSSNTGASNVQDGITIDMSRLNHTYLVDDGQAVAIGVGARWGDVYRTLAKYSLTVAGSRIADDHVGGHALGGGISWFADEHGWTCDGMYELGLVTPQGQILWANEHWNEDLLWAAKGSLGTFGVVTEIKLPTIKNRNMFGGITTHAADQAPLLFEALQATADHANNDPAQSAYLSFGRLPGKKDWRYRAHLLNTEPRKQNKALDMFMNVPSRSNSLRAATLIDIAEENAKHKTPGLRRLKFTLTAKSSPKTMQVLHDIIKAYTTKLVFDGKAQVITTYEPITVPHLQAGSSQTNIFGLHYADGPLLLVSIEFSWSDRQRDDYFEQEARKLRSAMQQELTSLRALHKFIYPAYASLDQDPFAGLAPYVKGMLREVKNRYDPDELWKKHVPGIWHV</sequence>
<dbReference type="Proteomes" id="UP001302367">
    <property type="component" value="Chromosome 6"/>
</dbReference>
<dbReference type="SUPFAM" id="SSF56176">
    <property type="entry name" value="FAD-binding/transporter-associated domain-like"/>
    <property type="match status" value="1"/>
</dbReference>
<reference evidence="8 10" key="2">
    <citation type="submission" date="2023-09" db="EMBL/GenBank/DDBJ databases">
        <title>Complete-Gapless Cercospora beticola genome.</title>
        <authorList>
            <person name="Wyatt N.A."/>
            <person name="Spanner R.E."/>
            <person name="Bolton M.D."/>
        </authorList>
    </citation>
    <scope>NUCLEOTIDE SEQUENCE [LARGE SCALE GENOMIC DNA]</scope>
    <source>
        <strain evidence="8">Cb09-40</strain>
    </source>
</reference>
<dbReference type="OrthoDB" id="2151789at2759"/>
<dbReference type="InterPro" id="IPR016166">
    <property type="entry name" value="FAD-bd_PCMH"/>
</dbReference>
<dbReference type="GO" id="GO:0071949">
    <property type="term" value="F:FAD binding"/>
    <property type="evidence" value="ECO:0007669"/>
    <property type="project" value="InterPro"/>
</dbReference>
<dbReference type="EMBL" id="LKMD01000104">
    <property type="protein sequence ID" value="PIA94184.1"/>
    <property type="molecule type" value="Genomic_DNA"/>
</dbReference>
<dbReference type="InterPro" id="IPR016169">
    <property type="entry name" value="FAD-bd_PCMH_sub2"/>
</dbReference>
<dbReference type="InterPro" id="IPR006094">
    <property type="entry name" value="Oxid_FAD_bind_N"/>
</dbReference>
<dbReference type="InterPro" id="IPR050416">
    <property type="entry name" value="FAD-linked_Oxidoreductase"/>
</dbReference>
<gene>
    <name evidence="7" type="ORF">CB0940_08672</name>
    <name evidence="8" type="ORF">RHO25_009906</name>
</gene>
<dbReference type="PANTHER" id="PTHR42973">
    <property type="entry name" value="BINDING OXIDOREDUCTASE, PUTATIVE (AFU_ORTHOLOGUE AFUA_1G17690)-RELATED"/>
    <property type="match status" value="1"/>
</dbReference>
<reference evidence="7 9" key="1">
    <citation type="submission" date="2015-10" db="EMBL/GenBank/DDBJ databases">
        <title>The cercosporin biosynthetic gene cluster was horizontally transferred to several fungal lineages and shown to be expanded in Cercospora beticola based on microsynteny with recipient genomes.</title>
        <authorList>
            <person name="De Jonge R."/>
            <person name="Ebert M.K."/>
            <person name="Suttle J.C."/>
            <person name="Jurick Ii W.M."/>
            <person name="Secor G.A."/>
            <person name="Thomma B.P."/>
            <person name="Van De Peer Y."/>
            <person name="Bolton M.D."/>
        </authorList>
    </citation>
    <scope>NUCLEOTIDE SEQUENCE [LARGE SCALE GENOMIC DNA]</scope>
    <source>
        <strain evidence="7 9">09-40</strain>
    </source>
</reference>
<proteinExistence type="inferred from homology"/>
<keyword evidence="2" id="KW-0285">Flavoprotein</keyword>
<dbReference type="GO" id="GO:0016491">
    <property type="term" value="F:oxidoreductase activity"/>
    <property type="evidence" value="ECO:0007669"/>
    <property type="project" value="UniProtKB-KW"/>
</dbReference>
<name>A0A2G5HNR0_CERBT</name>
<accession>A0A2G5HNR0</accession>
<dbReference type="InterPro" id="IPR036318">
    <property type="entry name" value="FAD-bd_PCMH-like_sf"/>
</dbReference>
<keyword evidence="10" id="KW-1185">Reference proteome</keyword>
<dbReference type="PANTHER" id="PTHR42973:SF13">
    <property type="entry name" value="FAD-BINDING PCMH-TYPE DOMAIN-CONTAINING PROTEIN"/>
    <property type="match status" value="1"/>
</dbReference>
<keyword evidence="3" id="KW-0274">FAD</keyword>
<organism evidence="7 9">
    <name type="scientific">Cercospora beticola</name>
    <name type="common">Sugarbeet leaf spot fungus</name>
    <dbReference type="NCBI Taxonomy" id="122368"/>
    <lineage>
        <taxon>Eukaryota</taxon>
        <taxon>Fungi</taxon>
        <taxon>Dikarya</taxon>
        <taxon>Ascomycota</taxon>
        <taxon>Pezizomycotina</taxon>
        <taxon>Dothideomycetes</taxon>
        <taxon>Dothideomycetidae</taxon>
        <taxon>Mycosphaerellales</taxon>
        <taxon>Mycosphaerellaceae</taxon>
        <taxon>Cercospora</taxon>
    </lineage>
</organism>
<comment type="similarity">
    <text evidence="1">Belongs to the oxygen-dependent FAD-linked oxidoreductase family.</text>
</comment>
<evidence type="ECO:0000313" key="7">
    <source>
        <dbReference type="EMBL" id="PIA94184.1"/>
    </source>
</evidence>
<dbReference type="EMBL" id="CP134189">
    <property type="protein sequence ID" value="WPB05254.1"/>
    <property type="molecule type" value="Genomic_DNA"/>
</dbReference>
<evidence type="ECO:0000256" key="1">
    <source>
        <dbReference type="ARBA" id="ARBA00005466"/>
    </source>
</evidence>
<keyword evidence="4" id="KW-0560">Oxidoreductase</keyword>
<evidence type="ECO:0000313" key="8">
    <source>
        <dbReference type="EMBL" id="WPB05254.1"/>
    </source>
</evidence>
<evidence type="ECO:0000313" key="10">
    <source>
        <dbReference type="Proteomes" id="UP001302367"/>
    </source>
</evidence>
<evidence type="ECO:0000256" key="2">
    <source>
        <dbReference type="ARBA" id="ARBA00022630"/>
    </source>
</evidence>
<dbReference type="Gene3D" id="3.30.465.10">
    <property type="match status" value="1"/>
</dbReference>
<evidence type="ECO:0000256" key="4">
    <source>
        <dbReference type="ARBA" id="ARBA00023002"/>
    </source>
</evidence>
<feature type="signal peptide" evidence="5">
    <location>
        <begin position="1"/>
        <end position="17"/>
    </location>
</feature>
<evidence type="ECO:0000256" key="3">
    <source>
        <dbReference type="ARBA" id="ARBA00022827"/>
    </source>
</evidence>
<dbReference type="PROSITE" id="PS51387">
    <property type="entry name" value="FAD_PCMH"/>
    <property type="match status" value="1"/>
</dbReference>
<dbReference type="AlphaFoldDB" id="A0A2G5HNR0"/>
<feature type="domain" description="FAD-binding PCMH-type" evidence="6">
    <location>
        <begin position="66"/>
        <end position="238"/>
    </location>
</feature>
<evidence type="ECO:0000313" key="9">
    <source>
        <dbReference type="Proteomes" id="UP000230605"/>
    </source>
</evidence>